<protein>
    <submittedName>
        <fullName evidence="2">DUF2490 domain-containing protein</fullName>
    </submittedName>
</protein>
<evidence type="ECO:0000313" key="2">
    <source>
        <dbReference type="EMBL" id="KAA5539546.1"/>
    </source>
</evidence>
<dbReference type="Proteomes" id="UP000323426">
    <property type="component" value="Unassembled WGS sequence"/>
</dbReference>
<organism evidence="2 3">
    <name type="scientific">Adhaeribacter rhizoryzae</name>
    <dbReference type="NCBI Taxonomy" id="2607907"/>
    <lineage>
        <taxon>Bacteria</taxon>
        <taxon>Pseudomonadati</taxon>
        <taxon>Bacteroidota</taxon>
        <taxon>Cytophagia</taxon>
        <taxon>Cytophagales</taxon>
        <taxon>Hymenobacteraceae</taxon>
        <taxon>Adhaeribacter</taxon>
    </lineage>
</organism>
<gene>
    <name evidence="2" type="ORF">F0145_24400</name>
</gene>
<evidence type="ECO:0000313" key="3">
    <source>
        <dbReference type="Proteomes" id="UP000323426"/>
    </source>
</evidence>
<dbReference type="EMBL" id="VWSF01000032">
    <property type="protein sequence ID" value="KAA5539546.1"/>
    <property type="molecule type" value="Genomic_DNA"/>
</dbReference>
<dbReference type="AlphaFoldDB" id="A0A5M6CX90"/>
<name>A0A5M6CX90_9BACT</name>
<feature type="signal peptide" evidence="1">
    <location>
        <begin position="1"/>
        <end position="23"/>
    </location>
</feature>
<dbReference type="RefSeq" id="WP_150092992.1">
    <property type="nucleotide sequence ID" value="NZ_VWSF01000032.1"/>
</dbReference>
<sequence length="279" mass="33005">MRNINLSLLLSGFLIFIFSPVAAQQREYHDNNMFWSEVNIIGNIKGKFGYQLDYQHRRQAIPENLPDHHHNPVKHPMLQTIRPWLHYQYNPAVRFSFAPLAWLGHWRLPEDGESVFFPEFRITPQITLRQPIGRVIIQHRFRYEFRFIGRDHVDGETDLEEAYTFDKSRRRGRMRYMLKAEVPINTPEMADGTFYVAAFNEAMLNTGKNVPSNHLFDQNRTYAGVGYRFSKFVRVEAGYLKHLAFRLNNATANNVDNNNLIHAFLYFENFSELFSRKEK</sequence>
<comment type="caution">
    <text evidence="2">The sequence shown here is derived from an EMBL/GenBank/DDBJ whole genome shotgun (WGS) entry which is preliminary data.</text>
</comment>
<proteinExistence type="predicted"/>
<keyword evidence="1" id="KW-0732">Signal</keyword>
<feature type="chain" id="PRO_5024383082" evidence="1">
    <location>
        <begin position="24"/>
        <end position="279"/>
    </location>
</feature>
<dbReference type="InterPro" id="IPR019619">
    <property type="entry name" value="DUF2490"/>
</dbReference>
<reference evidence="2 3" key="1">
    <citation type="submission" date="2019-09" db="EMBL/GenBank/DDBJ databases">
        <title>Genome sequence and assembly of Adhaeribacter sp.</title>
        <authorList>
            <person name="Chhetri G."/>
        </authorList>
    </citation>
    <scope>NUCLEOTIDE SEQUENCE [LARGE SCALE GENOMIC DNA]</scope>
    <source>
        <strain evidence="2 3">DK36</strain>
    </source>
</reference>
<keyword evidence="3" id="KW-1185">Reference proteome</keyword>
<accession>A0A5M6CX90</accession>
<dbReference type="Pfam" id="PF10677">
    <property type="entry name" value="DUF2490"/>
    <property type="match status" value="1"/>
</dbReference>
<evidence type="ECO:0000256" key="1">
    <source>
        <dbReference type="SAM" id="SignalP"/>
    </source>
</evidence>